<dbReference type="InterPro" id="IPR023210">
    <property type="entry name" value="NADP_OxRdtase_dom"/>
</dbReference>
<dbReference type="InterPro" id="IPR050791">
    <property type="entry name" value="Aldo-Keto_reductase"/>
</dbReference>
<accession>A0A4R9M3F4</accession>
<dbReference type="AlphaFoldDB" id="A0A4R9M3F4"/>
<evidence type="ECO:0000313" key="3">
    <source>
        <dbReference type="EMBL" id="TGN19819.1"/>
    </source>
</evidence>
<sequence length="332" mass="36282">MGQLDKISLGKGGPLVSRYGLGCMGMSDFYGSKETRDDEESVATIHAALEAGINFFNTGDFYGMGHNELLLREAIKGKRDQFFISVKFGAIRTHKGEFLGYDLRPQAVKNFVTYSLQRLGTDYIDLYQPSRPDPNVPIEETVGAISELIQDGKVRFLGLSETSSDLIRRAHKVHPVSALEIEYSLATRIAETKILPTLRELGIALVAYGALSRGLLSGTINGSLAAGDFRSFSPRFSSDNLTKNNEVVSVLKRFADRKGATPSQIALAWVAGQGDDILTLIGTSKRSRLAENLKAAEIRLSAEELTELASIFHENAISGERYPSQGMAHVVH</sequence>
<dbReference type="InterPro" id="IPR020471">
    <property type="entry name" value="AKR"/>
</dbReference>
<dbReference type="SUPFAM" id="SSF51430">
    <property type="entry name" value="NAD(P)-linked oxidoreductase"/>
    <property type="match status" value="1"/>
</dbReference>
<gene>
    <name evidence="3" type="ORF">EHS15_06880</name>
</gene>
<evidence type="ECO:0000256" key="1">
    <source>
        <dbReference type="ARBA" id="ARBA00023002"/>
    </source>
</evidence>
<comment type="caution">
    <text evidence="3">The sequence shown here is derived from an EMBL/GenBank/DDBJ whole genome shotgun (WGS) entry which is preliminary data.</text>
</comment>
<evidence type="ECO:0000259" key="2">
    <source>
        <dbReference type="Pfam" id="PF00248"/>
    </source>
</evidence>
<dbReference type="Pfam" id="PF00248">
    <property type="entry name" value="Aldo_ket_red"/>
    <property type="match status" value="1"/>
</dbReference>
<feature type="domain" description="NADP-dependent oxidoreductase" evidence="2">
    <location>
        <begin position="23"/>
        <end position="311"/>
    </location>
</feature>
<dbReference type="RefSeq" id="WP_135759822.1">
    <property type="nucleotide sequence ID" value="NZ_RQHW01000026.1"/>
</dbReference>
<name>A0A4R9M3F4_9LEPT</name>
<dbReference type="InterPro" id="IPR036812">
    <property type="entry name" value="NAD(P)_OxRdtase_dom_sf"/>
</dbReference>
<reference evidence="3" key="1">
    <citation type="journal article" date="2019" name="PLoS Negl. Trop. Dis.">
        <title>Revisiting the worldwide diversity of Leptospira species in the environment.</title>
        <authorList>
            <person name="Vincent A.T."/>
            <person name="Schiettekatte O."/>
            <person name="Bourhy P."/>
            <person name="Veyrier F.J."/>
            <person name="Picardeau M."/>
        </authorList>
    </citation>
    <scope>NUCLEOTIDE SEQUENCE [LARGE SCALE GENOMIC DNA]</scope>
    <source>
        <strain evidence="3">201300427</strain>
    </source>
</reference>
<protein>
    <submittedName>
        <fullName evidence="3">Aldo/keto reductase</fullName>
    </submittedName>
</protein>
<dbReference type="PANTHER" id="PTHR43625:SF40">
    <property type="entry name" value="ALDO-KETO REDUCTASE YAKC [NADP(+)]"/>
    <property type="match status" value="1"/>
</dbReference>
<dbReference type="EMBL" id="RQHW01000026">
    <property type="protein sequence ID" value="TGN19819.1"/>
    <property type="molecule type" value="Genomic_DNA"/>
</dbReference>
<dbReference type="OrthoDB" id="9804790at2"/>
<proteinExistence type="predicted"/>
<keyword evidence="4" id="KW-1185">Reference proteome</keyword>
<dbReference type="PRINTS" id="PR00069">
    <property type="entry name" value="ALDKETRDTASE"/>
</dbReference>
<organism evidence="3 4">
    <name type="scientific">Leptospira idonii</name>
    <dbReference type="NCBI Taxonomy" id="1193500"/>
    <lineage>
        <taxon>Bacteria</taxon>
        <taxon>Pseudomonadati</taxon>
        <taxon>Spirochaetota</taxon>
        <taxon>Spirochaetia</taxon>
        <taxon>Leptospirales</taxon>
        <taxon>Leptospiraceae</taxon>
        <taxon>Leptospira</taxon>
    </lineage>
</organism>
<dbReference type="GO" id="GO:0005737">
    <property type="term" value="C:cytoplasm"/>
    <property type="evidence" value="ECO:0007669"/>
    <property type="project" value="TreeGrafter"/>
</dbReference>
<dbReference type="PANTHER" id="PTHR43625">
    <property type="entry name" value="AFLATOXIN B1 ALDEHYDE REDUCTASE"/>
    <property type="match status" value="1"/>
</dbReference>
<evidence type="ECO:0000313" key="4">
    <source>
        <dbReference type="Proteomes" id="UP000298058"/>
    </source>
</evidence>
<dbReference type="Gene3D" id="3.20.20.100">
    <property type="entry name" value="NADP-dependent oxidoreductase domain"/>
    <property type="match status" value="1"/>
</dbReference>
<dbReference type="GO" id="GO:0016491">
    <property type="term" value="F:oxidoreductase activity"/>
    <property type="evidence" value="ECO:0007669"/>
    <property type="project" value="UniProtKB-KW"/>
</dbReference>
<keyword evidence="1" id="KW-0560">Oxidoreductase</keyword>
<dbReference type="Proteomes" id="UP000298058">
    <property type="component" value="Unassembled WGS sequence"/>
</dbReference>